<dbReference type="Pfam" id="PF02410">
    <property type="entry name" value="RsfS"/>
    <property type="match status" value="1"/>
</dbReference>
<dbReference type="PANTHER" id="PTHR21043">
    <property type="entry name" value="IOJAP SUPERFAMILY ORTHOLOG"/>
    <property type="match status" value="1"/>
</dbReference>
<comment type="function">
    <text evidence="2">Functions as a ribosomal silencing factor. Interacts with ribosomal protein uL14 (rplN), blocking formation of intersubunit bridge B8. Prevents association of the 30S and 50S ribosomal subunits and the formation of functional ribosomes, thus repressing translation.</text>
</comment>
<dbReference type="GO" id="GO:0017148">
    <property type="term" value="P:negative regulation of translation"/>
    <property type="evidence" value="ECO:0007669"/>
    <property type="project" value="UniProtKB-UniRule"/>
</dbReference>
<dbReference type="PANTHER" id="PTHR21043:SF0">
    <property type="entry name" value="MITOCHONDRIAL ASSEMBLY OF RIBOSOMAL LARGE SUBUNIT PROTEIN 1"/>
    <property type="match status" value="1"/>
</dbReference>
<evidence type="ECO:0000313" key="4">
    <source>
        <dbReference type="Proteomes" id="UP000244904"/>
    </source>
</evidence>
<dbReference type="HAMAP" id="MF_01477">
    <property type="entry name" value="Iojap_RsfS"/>
    <property type="match status" value="1"/>
</dbReference>
<comment type="subunit">
    <text evidence="2">Interacts with ribosomal protein uL14 (rplN).</text>
</comment>
<dbReference type="AlphaFoldDB" id="A0A2R8AUA0"/>
<dbReference type="RefSeq" id="WP_245897792.1">
    <property type="nucleotide sequence ID" value="NZ_OMOJ01000002.1"/>
</dbReference>
<dbReference type="Gene3D" id="3.30.460.10">
    <property type="entry name" value="Beta Polymerase, domain 2"/>
    <property type="match status" value="1"/>
</dbReference>
<organism evidence="3 4">
    <name type="scientific">Pseudoprimorskyibacter insulae</name>
    <dbReference type="NCBI Taxonomy" id="1695997"/>
    <lineage>
        <taxon>Bacteria</taxon>
        <taxon>Pseudomonadati</taxon>
        <taxon>Pseudomonadota</taxon>
        <taxon>Alphaproteobacteria</taxon>
        <taxon>Rhodobacterales</taxon>
        <taxon>Paracoccaceae</taxon>
        <taxon>Pseudoprimorskyibacter</taxon>
    </lineage>
</organism>
<proteinExistence type="inferred from homology"/>
<dbReference type="SUPFAM" id="SSF81301">
    <property type="entry name" value="Nucleotidyltransferase"/>
    <property type="match status" value="1"/>
</dbReference>
<gene>
    <name evidence="2 3" type="primary">rsfS</name>
    <name evidence="3" type="ORF">PRI8871_01428</name>
</gene>
<protein>
    <recommendedName>
        <fullName evidence="2">Ribosomal silencing factor RsfS</fullName>
    </recommendedName>
</protein>
<comment type="subcellular location">
    <subcellularLocation>
        <location evidence="2">Cytoplasm</location>
    </subcellularLocation>
</comment>
<dbReference type="Proteomes" id="UP000244904">
    <property type="component" value="Unassembled WGS sequence"/>
</dbReference>
<evidence type="ECO:0000256" key="2">
    <source>
        <dbReference type="HAMAP-Rule" id="MF_01477"/>
    </source>
</evidence>
<dbReference type="GO" id="GO:0043023">
    <property type="term" value="F:ribosomal large subunit binding"/>
    <property type="evidence" value="ECO:0007669"/>
    <property type="project" value="TreeGrafter"/>
</dbReference>
<evidence type="ECO:0000256" key="1">
    <source>
        <dbReference type="ARBA" id="ARBA00010574"/>
    </source>
</evidence>
<keyword evidence="2" id="KW-0678">Repressor</keyword>
<keyword evidence="4" id="KW-1185">Reference proteome</keyword>
<dbReference type="NCBIfam" id="TIGR00090">
    <property type="entry name" value="rsfS_iojap_ybeB"/>
    <property type="match status" value="1"/>
</dbReference>
<dbReference type="GO" id="GO:0005737">
    <property type="term" value="C:cytoplasm"/>
    <property type="evidence" value="ECO:0007669"/>
    <property type="project" value="UniProtKB-SubCell"/>
</dbReference>
<dbReference type="GO" id="GO:0042256">
    <property type="term" value="P:cytosolic ribosome assembly"/>
    <property type="evidence" value="ECO:0007669"/>
    <property type="project" value="UniProtKB-UniRule"/>
</dbReference>
<keyword evidence="2" id="KW-0810">Translation regulation</keyword>
<evidence type="ECO:0000313" key="3">
    <source>
        <dbReference type="EMBL" id="SPF79631.1"/>
    </source>
</evidence>
<accession>A0A2R8AUA0</accession>
<dbReference type="InterPro" id="IPR043519">
    <property type="entry name" value="NT_sf"/>
</dbReference>
<name>A0A2R8AUA0_9RHOB</name>
<sequence length="121" mass="13134">MTGTAPDGAASKQTLDAILSILTENKAEDIVQIDLRGKSAIGDFMVICSGRSSRQVAALADKVVEDLKRDRGVFSKVEGKETGDWVLIDAGDVIVHVFRPEVREFYQLEKMWLPAGATPTA</sequence>
<reference evidence="4" key="1">
    <citation type="submission" date="2018-03" db="EMBL/GenBank/DDBJ databases">
        <authorList>
            <person name="Rodrigo-Torres L."/>
            <person name="Arahal R. D."/>
            <person name="Lucena T."/>
        </authorList>
    </citation>
    <scope>NUCLEOTIDE SEQUENCE [LARGE SCALE GENOMIC DNA]</scope>
    <source>
        <strain evidence="4">CECT 8871</strain>
    </source>
</reference>
<comment type="similarity">
    <text evidence="1 2">Belongs to the Iojap/RsfS family.</text>
</comment>
<keyword evidence="2" id="KW-0963">Cytoplasm</keyword>
<dbReference type="EMBL" id="OMOJ01000002">
    <property type="protein sequence ID" value="SPF79631.1"/>
    <property type="molecule type" value="Genomic_DNA"/>
</dbReference>
<dbReference type="GO" id="GO:0090071">
    <property type="term" value="P:negative regulation of ribosome biogenesis"/>
    <property type="evidence" value="ECO:0007669"/>
    <property type="project" value="UniProtKB-UniRule"/>
</dbReference>
<dbReference type="InterPro" id="IPR004394">
    <property type="entry name" value="Iojap/RsfS/C7orf30"/>
</dbReference>